<dbReference type="InterPro" id="IPR006442">
    <property type="entry name" value="Antitoxin_Phd/YefM"/>
</dbReference>
<evidence type="ECO:0000256" key="1">
    <source>
        <dbReference type="ARBA" id="ARBA00009981"/>
    </source>
</evidence>
<dbReference type="PANTHER" id="PTHR33713:SF6">
    <property type="entry name" value="ANTITOXIN YEFM"/>
    <property type="match status" value="1"/>
</dbReference>
<dbReference type="InterPro" id="IPR051405">
    <property type="entry name" value="phD/YefM_antitoxin"/>
</dbReference>
<organism evidence="2">
    <name type="scientific">hydrothermal vent metagenome</name>
    <dbReference type="NCBI Taxonomy" id="652676"/>
    <lineage>
        <taxon>unclassified sequences</taxon>
        <taxon>metagenomes</taxon>
        <taxon>ecological metagenomes</taxon>
    </lineage>
</organism>
<dbReference type="SUPFAM" id="SSF143120">
    <property type="entry name" value="YefM-like"/>
    <property type="match status" value="1"/>
</dbReference>
<gene>
    <name evidence="2" type="ORF">MNBD_GAMMA03-52</name>
</gene>
<accession>A0A3B0VW21</accession>
<dbReference type="Gene3D" id="3.40.1620.10">
    <property type="entry name" value="YefM-like domain"/>
    <property type="match status" value="1"/>
</dbReference>
<dbReference type="Gene3D" id="6.10.250.330">
    <property type="match status" value="1"/>
</dbReference>
<dbReference type="InterPro" id="IPR036165">
    <property type="entry name" value="YefM-like_sf"/>
</dbReference>
<dbReference type="EMBL" id="UOFC01000132">
    <property type="protein sequence ID" value="VAW47261.1"/>
    <property type="molecule type" value="Genomic_DNA"/>
</dbReference>
<dbReference type="Pfam" id="PF02604">
    <property type="entry name" value="PhdYeFM_antitox"/>
    <property type="match status" value="1"/>
</dbReference>
<dbReference type="NCBIfam" id="TIGR01552">
    <property type="entry name" value="phd_fam"/>
    <property type="match status" value="1"/>
</dbReference>
<dbReference type="PANTHER" id="PTHR33713">
    <property type="entry name" value="ANTITOXIN YAFN-RELATED"/>
    <property type="match status" value="1"/>
</dbReference>
<evidence type="ECO:0000313" key="2">
    <source>
        <dbReference type="EMBL" id="VAW47261.1"/>
    </source>
</evidence>
<reference evidence="2" key="1">
    <citation type="submission" date="2018-06" db="EMBL/GenBank/DDBJ databases">
        <authorList>
            <person name="Zhirakovskaya E."/>
        </authorList>
    </citation>
    <scope>NUCLEOTIDE SEQUENCE</scope>
</reference>
<dbReference type="AlphaFoldDB" id="A0A3B0VW21"/>
<protein>
    <submittedName>
        <fullName evidence="2">YefM protein (Antitoxin to YoeB)</fullName>
    </submittedName>
</protein>
<sequence length="85" mass="9733">MEVISYTRLRNNLASVLDKVHENHNPVLITRQKGTPAILISLEDYNAFEETAYLMRSPENAKRINRSIEALEKGIGEKHELIEAE</sequence>
<comment type="similarity">
    <text evidence="1">Belongs to the phD/YefM antitoxin family.</text>
</comment>
<name>A0A3B0VW21_9ZZZZ</name>
<proteinExistence type="inferred from homology"/>